<evidence type="ECO:0008006" key="4">
    <source>
        <dbReference type="Google" id="ProtNLM"/>
    </source>
</evidence>
<comment type="caution">
    <text evidence="2">The sequence shown here is derived from an EMBL/GenBank/DDBJ whole genome shotgun (WGS) entry which is preliminary data.</text>
</comment>
<proteinExistence type="predicted"/>
<feature type="transmembrane region" description="Helical" evidence="1">
    <location>
        <begin position="7"/>
        <end position="26"/>
    </location>
</feature>
<feature type="transmembrane region" description="Helical" evidence="1">
    <location>
        <begin position="84"/>
        <end position="105"/>
    </location>
</feature>
<keyword evidence="1" id="KW-0472">Membrane</keyword>
<evidence type="ECO:0000313" key="2">
    <source>
        <dbReference type="EMBL" id="KUI17686.1"/>
    </source>
</evidence>
<keyword evidence="3" id="KW-1185">Reference proteome</keyword>
<accession>A0A101A896</accession>
<evidence type="ECO:0000256" key="1">
    <source>
        <dbReference type="SAM" id="Phobius"/>
    </source>
</evidence>
<sequence length="114" mass="11706">MIVLRIVLFVGVVAAIVGVAGLFTPVSASPENLTIECGSAVAPDLSAARAHDDGSAANIPVPGGVVADTDFTRLCQMNLEDRRIWTITLAVAGVVAAAGALVLGARWKRAKRSP</sequence>
<name>A0A101A896_9MYCO</name>
<dbReference type="EMBL" id="LQIR01000012">
    <property type="protein sequence ID" value="KUI17686.1"/>
    <property type="molecule type" value="Genomic_DNA"/>
</dbReference>
<gene>
    <name evidence="2" type="ORF">AU192_02085</name>
</gene>
<dbReference type="AlphaFoldDB" id="A0A101A896"/>
<protein>
    <recommendedName>
        <fullName evidence="4">Aminopeptidase</fullName>
    </recommendedName>
</protein>
<dbReference type="Proteomes" id="UP000053707">
    <property type="component" value="Unassembled WGS sequence"/>
</dbReference>
<keyword evidence="1" id="KW-0812">Transmembrane</keyword>
<keyword evidence="1" id="KW-1133">Transmembrane helix</keyword>
<organism evidence="2 3">
    <name type="scientific">Mycobacterium lehmannii</name>
    <dbReference type="NCBI Taxonomy" id="2048550"/>
    <lineage>
        <taxon>Bacteria</taxon>
        <taxon>Bacillati</taxon>
        <taxon>Actinomycetota</taxon>
        <taxon>Actinomycetes</taxon>
        <taxon>Mycobacteriales</taxon>
        <taxon>Mycobacteriaceae</taxon>
        <taxon>Mycobacterium</taxon>
    </lineage>
</organism>
<evidence type="ECO:0000313" key="3">
    <source>
        <dbReference type="Proteomes" id="UP000053707"/>
    </source>
</evidence>
<reference evidence="2 3" key="1">
    <citation type="submission" date="2016-01" db="EMBL/GenBank/DDBJ databases">
        <authorList>
            <consortium name="TB Trials Study Group"/>
            <person name="Sutton G."/>
            <person name="Brinkac L."/>
            <person name="Sanka R."/>
            <person name="Adams M."/>
            <person name="Lau E.L."/>
            <person name="Macaden R."/>
            <person name="Grewal H.M.S."/>
        </authorList>
    </citation>
    <scope>NUCLEOTIDE SEQUENCE [LARGE SCALE GENOMIC DNA]</scope>
    <source>
        <strain evidence="2 3">IS-1744</strain>
    </source>
</reference>